<keyword evidence="2" id="KW-0472">Membrane</keyword>
<organism evidence="4 5">
    <name type="scientific">Bremerella alba</name>
    <dbReference type="NCBI Taxonomy" id="980252"/>
    <lineage>
        <taxon>Bacteria</taxon>
        <taxon>Pseudomonadati</taxon>
        <taxon>Planctomycetota</taxon>
        <taxon>Planctomycetia</taxon>
        <taxon>Pirellulales</taxon>
        <taxon>Pirellulaceae</taxon>
        <taxon>Bremerella</taxon>
    </lineage>
</organism>
<dbReference type="PROSITE" id="PS00409">
    <property type="entry name" value="PROKAR_NTER_METHYL"/>
    <property type="match status" value="1"/>
</dbReference>
<feature type="compositionally biased region" description="Basic and acidic residues" evidence="1">
    <location>
        <begin position="238"/>
        <end position="254"/>
    </location>
</feature>
<dbReference type="Gene3D" id="3.30.700.10">
    <property type="entry name" value="Glycoprotein, Type 4 Pilin"/>
    <property type="match status" value="1"/>
</dbReference>
<gene>
    <name evidence="4" type="ORF">HOV93_23650</name>
</gene>
<comment type="caution">
    <text evidence="4">The sequence shown here is derived from an EMBL/GenBank/DDBJ whole genome shotgun (WGS) entry which is preliminary data.</text>
</comment>
<reference evidence="4 5" key="1">
    <citation type="submission" date="2020-05" db="EMBL/GenBank/DDBJ databases">
        <title>Bremerella alba sp. nov., a novel planctomycete isolated from the surface of the macroalga Fucus spiralis.</title>
        <authorList>
            <person name="Godinho O."/>
            <person name="Botelho R."/>
            <person name="Albuquerque L."/>
            <person name="Wiegand S."/>
            <person name="Da Costa M.S."/>
            <person name="Lobo-Da-Cunha A."/>
            <person name="Jogler C."/>
            <person name="Lage O.M."/>
        </authorList>
    </citation>
    <scope>NUCLEOTIDE SEQUENCE [LARGE SCALE GENOMIC DNA]</scope>
    <source>
        <strain evidence="4 5">FF15</strain>
    </source>
</reference>
<feature type="region of interest" description="Disordered" evidence="1">
    <location>
        <begin position="228"/>
        <end position="255"/>
    </location>
</feature>
<dbReference type="Proteomes" id="UP000551616">
    <property type="component" value="Unassembled WGS sequence"/>
</dbReference>
<dbReference type="Pfam" id="PF07963">
    <property type="entry name" value="N_methyl"/>
    <property type="match status" value="1"/>
</dbReference>
<dbReference type="PANTHER" id="PTHR30093">
    <property type="entry name" value="GENERAL SECRETION PATHWAY PROTEIN G"/>
    <property type="match status" value="1"/>
</dbReference>
<dbReference type="SUPFAM" id="SSF54523">
    <property type="entry name" value="Pili subunits"/>
    <property type="match status" value="1"/>
</dbReference>
<evidence type="ECO:0000259" key="3">
    <source>
        <dbReference type="Pfam" id="PF07596"/>
    </source>
</evidence>
<keyword evidence="2" id="KW-0812">Transmembrane</keyword>
<evidence type="ECO:0000256" key="1">
    <source>
        <dbReference type="SAM" id="MobiDB-lite"/>
    </source>
</evidence>
<dbReference type="EMBL" id="JABRWO010000006">
    <property type="protein sequence ID" value="MBA2115193.1"/>
    <property type="molecule type" value="Genomic_DNA"/>
</dbReference>
<accession>A0A7V9A7C6</accession>
<dbReference type="AlphaFoldDB" id="A0A7V9A7C6"/>
<evidence type="ECO:0000313" key="4">
    <source>
        <dbReference type="EMBL" id="MBA2115193.1"/>
    </source>
</evidence>
<proteinExistence type="predicted"/>
<dbReference type="RefSeq" id="WP_207396645.1">
    <property type="nucleotide sequence ID" value="NZ_JABRWO010000006.1"/>
</dbReference>
<dbReference type="PANTHER" id="PTHR30093:SF2">
    <property type="entry name" value="TYPE II SECRETION SYSTEM PROTEIN H"/>
    <property type="match status" value="1"/>
</dbReference>
<dbReference type="InterPro" id="IPR027558">
    <property type="entry name" value="Pre_pil_HX9DG_C"/>
</dbReference>
<evidence type="ECO:0000256" key="2">
    <source>
        <dbReference type="SAM" id="Phobius"/>
    </source>
</evidence>
<dbReference type="Pfam" id="PF07596">
    <property type="entry name" value="SBP_bac_10"/>
    <property type="match status" value="1"/>
</dbReference>
<dbReference type="InterPro" id="IPR012902">
    <property type="entry name" value="N_methyl_site"/>
</dbReference>
<protein>
    <recommendedName>
        <fullName evidence="3">DUF1559 domain-containing protein</fullName>
    </recommendedName>
</protein>
<keyword evidence="2" id="KW-1133">Transmembrane helix</keyword>
<evidence type="ECO:0000313" key="5">
    <source>
        <dbReference type="Proteomes" id="UP000551616"/>
    </source>
</evidence>
<keyword evidence="5" id="KW-1185">Reference proteome</keyword>
<name>A0A7V9A7C6_9BACT</name>
<dbReference type="InterPro" id="IPR045584">
    <property type="entry name" value="Pilin-like"/>
</dbReference>
<feature type="transmembrane region" description="Helical" evidence="2">
    <location>
        <begin position="12"/>
        <end position="32"/>
    </location>
</feature>
<sequence length="314" mass="34600">MRTTSRQGFTLVELLVVIAIIGVLIALLLPAVQQAREAARRMQCTNNLKQWALASHNFADINKEFMPLAAMNGPGEVENGQHYERITFAVFLWPFIEQSALYDRYDIGSPFHASPNIDTHRVFVPGYSCPSDKGNVTQDQSDTYWRVMGNYVTNMGNTHLHQNAADQAIFSGSPFGVRHMYRFADLTDGTSNTVGFSEILIASPNGLDDNRGDILNDEGSPGFMSINTPNSTVPDQCRQCKDTSEDPSHADYRRMPCTQVGNNTEYQIAPRSNHPGGVNVSMMDGSVRFIAETVSQSVWEAAMSGQGGEAIQLP</sequence>
<dbReference type="NCBIfam" id="TIGR04294">
    <property type="entry name" value="pre_pil_HX9DG"/>
    <property type="match status" value="1"/>
</dbReference>
<dbReference type="NCBIfam" id="TIGR02532">
    <property type="entry name" value="IV_pilin_GFxxxE"/>
    <property type="match status" value="1"/>
</dbReference>
<dbReference type="InterPro" id="IPR011453">
    <property type="entry name" value="DUF1559"/>
</dbReference>
<feature type="domain" description="DUF1559" evidence="3">
    <location>
        <begin position="33"/>
        <end position="295"/>
    </location>
</feature>